<proteinExistence type="inferred from homology"/>
<dbReference type="Pfam" id="PF25087">
    <property type="entry name" value="GMPPB_C"/>
    <property type="match status" value="1"/>
</dbReference>
<dbReference type="Gene3D" id="2.160.10.10">
    <property type="entry name" value="Hexapeptide repeat proteins"/>
    <property type="match status" value="1"/>
</dbReference>
<evidence type="ECO:0000256" key="7">
    <source>
        <dbReference type="ARBA" id="ARBA00022695"/>
    </source>
</evidence>
<dbReference type="OrthoDB" id="9784739at2"/>
<evidence type="ECO:0000256" key="9">
    <source>
        <dbReference type="ARBA" id="ARBA00022842"/>
    </source>
</evidence>
<comment type="subcellular location">
    <subcellularLocation>
        <location evidence="2">Cytoplasm</location>
    </subcellularLocation>
</comment>
<dbReference type="Proteomes" id="UP000291072">
    <property type="component" value="Unassembled WGS sequence"/>
</dbReference>
<dbReference type="GO" id="GO:0005737">
    <property type="term" value="C:cytoplasm"/>
    <property type="evidence" value="ECO:0007669"/>
    <property type="project" value="UniProtKB-SubCell"/>
</dbReference>
<keyword evidence="9" id="KW-0460">Magnesium</keyword>
<keyword evidence="10" id="KW-0133">Cell shape</keyword>
<evidence type="ECO:0000259" key="17">
    <source>
        <dbReference type="Pfam" id="PF25087"/>
    </source>
</evidence>
<comment type="caution">
    <text evidence="18">The sequence shown here is derived from an EMBL/GenBank/DDBJ whole genome shotgun (WGS) entry which is preliminary data.</text>
</comment>
<dbReference type="GO" id="GO:0009252">
    <property type="term" value="P:peptidoglycan biosynthetic process"/>
    <property type="evidence" value="ECO:0007669"/>
    <property type="project" value="UniProtKB-KW"/>
</dbReference>
<dbReference type="Pfam" id="PF14602">
    <property type="entry name" value="Hexapep_2"/>
    <property type="match status" value="1"/>
</dbReference>
<dbReference type="InterPro" id="IPR011004">
    <property type="entry name" value="Trimer_LpxA-like_sf"/>
</dbReference>
<keyword evidence="12" id="KW-0012">Acyltransferase</keyword>
<keyword evidence="7" id="KW-0548">Nucleotidyltransferase</keyword>
<dbReference type="InterPro" id="IPR050065">
    <property type="entry name" value="GlmU-like"/>
</dbReference>
<dbReference type="GO" id="GO:0019134">
    <property type="term" value="F:glucosamine-1-phosphate N-acetyltransferase activity"/>
    <property type="evidence" value="ECO:0007669"/>
    <property type="project" value="UniProtKB-EC"/>
</dbReference>
<protein>
    <recommendedName>
        <fullName evidence="17">Mannose-1-phosphate guanyltransferase C-terminal domain-containing protein</fullName>
    </recommendedName>
</protein>
<evidence type="ECO:0000256" key="6">
    <source>
        <dbReference type="ARBA" id="ARBA00022679"/>
    </source>
</evidence>
<reference evidence="18 19" key="1">
    <citation type="submission" date="2018-02" db="EMBL/GenBank/DDBJ databases">
        <title>Mycoplasma marinum and Mycoplasma todarodis sp. nov., moderately halophilic and psychrotolerant mycoplasmas isolated from cephalopods.</title>
        <authorList>
            <person name="Viver T."/>
        </authorList>
    </citation>
    <scope>NUCLEOTIDE SEQUENCE [LARGE SCALE GENOMIC DNA]</scope>
    <source>
        <strain evidence="18 19">5H</strain>
    </source>
</reference>
<feature type="domain" description="Mannose-1-phosphate guanyltransferase C-terminal" evidence="17">
    <location>
        <begin position="25"/>
        <end position="85"/>
    </location>
</feature>
<dbReference type="AlphaFoldDB" id="A0A4V6N9K6"/>
<evidence type="ECO:0000256" key="10">
    <source>
        <dbReference type="ARBA" id="ARBA00022960"/>
    </source>
</evidence>
<dbReference type="GO" id="GO:0008360">
    <property type="term" value="P:regulation of cell shape"/>
    <property type="evidence" value="ECO:0007669"/>
    <property type="project" value="UniProtKB-KW"/>
</dbReference>
<evidence type="ECO:0000256" key="15">
    <source>
        <dbReference type="ARBA" id="ARBA00048493"/>
    </source>
</evidence>
<dbReference type="SUPFAM" id="SSF51161">
    <property type="entry name" value="Trimeric LpxA-like enzymes"/>
    <property type="match status" value="1"/>
</dbReference>
<evidence type="ECO:0000256" key="2">
    <source>
        <dbReference type="ARBA" id="ARBA00004496"/>
    </source>
</evidence>
<comment type="function">
    <text evidence="16">Catalyzes the last two sequential reactions in the de novo biosynthetic pathway for UDP-N-acetylglucosamine (UDP-GlcNAc). The C-terminal domain catalyzes the transfer of acetyl group from acetyl coenzyme A to glucosamine-1-phosphate (GlcN-1-P) to produce N-acetylglucosamine-1-phosphate (GlcNAc-1-P), which is converted into UDP-GlcNAc by the transfer of uridine 5-monophosphate (from uridine 5-triphosphate), a reaction catalyzed by the N-terminal domain.</text>
</comment>
<dbReference type="EMBL" id="PSZP01000005">
    <property type="protein sequence ID" value="TCG11588.1"/>
    <property type="molecule type" value="Genomic_DNA"/>
</dbReference>
<dbReference type="PANTHER" id="PTHR43584:SF3">
    <property type="entry name" value="BIFUNCTIONAL PROTEIN GLMU"/>
    <property type="match status" value="1"/>
</dbReference>
<evidence type="ECO:0000256" key="1">
    <source>
        <dbReference type="ARBA" id="ARBA00001946"/>
    </source>
</evidence>
<name>A0A4V6N9K6_9MOLU</name>
<dbReference type="GO" id="GO:0046872">
    <property type="term" value="F:metal ion binding"/>
    <property type="evidence" value="ECO:0007669"/>
    <property type="project" value="UniProtKB-KW"/>
</dbReference>
<keyword evidence="19" id="KW-1185">Reference proteome</keyword>
<dbReference type="GO" id="GO:0071555">
    <property type="term" value="P:cell wall organization"/>
    <property type="evidence" value="ECO:0007669"/>
    <property type="project" value="UniProtKB-KW"/>
</dbReference>
<keyword evidence="13" id="KW-0961">Cell wall biogenesis/degradation</keyword>
<evidence type="ECO:0000256" key="12">
    <source>
        <dbReference type="ARBA" id="ARBA00023315"/>
    </source>
</evidence>
<comment type="catalytic activity">
    <reaction evidence="14">
        <text>alpha-D-glucosamine 1-phosphate + acetyl-CoA = N-acetyl-alpha-D-glucosamine 1-phosphate + CoA + H(+)</text>
        <dbReference type="Rhea" id="RHEA:13725"/>
        <dbReference type="ChEBI" id="CHEBI:15378"/>
        <dbReference type="ChEBI" id="CHEBI:57287"/>
        <dbReference type="ChEBI" id="CHEBI:57288"/>
        <dbReference type="ChEBI" id="CHEBI:57776"/>
        <dbReference type="ChEBI" id="CHEBI:58516"/>
        <dbReference type="EC" id="2.3.1.157"/>
    </reaction>
</comment>
<evidence type="ECO:0000256" key="16">
    <source>
        <dbReference type="ARBA" id="ARBA00049628"/>
    </source>
</evidence>
<evidence type="ECO:0000256" key="14">
    <source>
        <dbReference type="ARBA" id="ARBA00048247"/>
    </source>
</evidence>
<dbReference type="PANTHER" id="PTHR43584">
    <property type="entry name" value="NUCLEOTIDYL TRANSFERASE"/>
    <property type="match status" value="1"/>
</dbReference>
<comment type="catalytic activity">
    <reaction evidence="15">
        <text>N-acetyl-alpha-D-glucosamine 1-phosphate + UTP + H(+) = UDP-N-acetyl-alpha-D-glucosamine + diphosphate</text>
        <dbReference type="Rhea" id="RHEA:13509"/>
        <dbReference type="ChEBI" id="CHEBI:15378"/>
        <dbReference type="ChEBI" id="CHEBI:33019"/>
        <dbReference type="ChEBI" id="CHEBI:46398"/>
        <dbReference type="ChEBI" id="CHEBI:57705"/>
        <dbReference type="ChEBI" id="CHEBI:57776"/>
        <dbReference type="EC" id="2.7.7.23"/>
    </reaction>
</comment>
<keyword evidence="6" id="KW-0808">Transferase</keyword>
<evidence type="ECO:0000256" key="13">
    <source>
        <dbReference type="ARBA" id="ARBA00023316"/>
    </source>
</evidence>
<dbReference type="InterPro" id="IPR001451">
    <property type="entry name" value="Hexapep"/>
</dbReference>
<accession>A0A4V6N9K6</accession>
<sequence length="203" mass="22040">MYNNFMIKKWIRDASVYPGVTFTDIENTFIEEGAKIEEGCFIEPLVSIDAKSTIQKGARLYQGVIVKESVVGEGSNIGQYTLLRNNVILLGKNVIGPHSEISNSTFHEGASAYHRAFVSDATIGEGTQIGSGIVTANSWHDGNKYETIIGKNVKIGVNAVFVAPIKIGDEAVIAAGSTITKNVETKQMAFGRARQVTKEQNEK</sequence>
<comment type="similarity">
    <text evidence="3">In the C-terminal section; belongs to the transferase hexapeptide repeat family.</text>
</comment>
<keyword evidence="8" id="KW-0479">Metal-binding</keyword>
<evidence type="ECO:0000256" key="3">
    <source>
        <dbReference type="ARBA" id="ARBA00007707"/>
    </source>
</evidence>
<gene>
    <name evidence="18" type="ORF">C4B25_01240</name>
</gene>
<comment type="similarity">
    <text evidence="4">In the N-terminal section; belongs to the N-acetylglucosamine-1-phosphate uridyltransferase family.</text>
</comment>
<comment type="cofactor">
    <cofactor evidence="1">
        <name>Mg(2+)</name>
        <dbReference type="ChEBI" id="CHEBI:18420"/>
    </cofactor>
</comment>
<organism evidence="18 19">
    <name type="scientific">Mycoplasma todarodis</name>
    <dbReference type="NCBI Taxonomy" id="1937191"/>
    <lineage>
        <taxon>Bacteria</taxon>
        <taxon>Bacillati</taxon>
        <taxon>Mycoplasmatota</taxon>
        <taxon>Mollicutes</taxon>
        <taxon>Mycoplasmataceae</taxon>
        <taxon>Mycoplasma</taxon>
    </lineage>
</organism>
<keyword evidence="5" id="KW-0963">Cytoplasm</keyword>
<dbReference type="GO" id="GO:0003977">
    <property type="term" value="F:UDP-N-acetylglucosamine diphosphorylase activity"/>
    <property type="evidence" value="ECO:0007669"/>
    <property type="project" value="UniProtKB-EC"/>
</dbReference>
<evidence type="ECO:0000313" key="18">
    <source>
        <dbReference type="EMBL" id="TCG11588.1"/>
    </source>
</evidence>
<evidence type="ECO:0000313" key="19">
    <source>
        <dbReference type="Proteomes" id="UP000291072"/>
    </source>
</evidence>
<dbReference type="InterPro" id="IPR056729">
    <property type="entry name" value="GMPPB_C"/>
</dbReference>
<keyword evidence="11" id="KW-0573">Peptidoglycan synthesis</keyword>
<evidence type="ECO:0000256" key="11">
    <source>
        <dbReference type="ARBA" id="ARBA00022984"/>
    </source>
</evidence>
<evidence type="ECO:0000256" key="8">
    <source>
        <dbReference type="ARBA" id="ARBA00022723"/>
    </source>
</evidence>
<evidence type="ECO:0000256" key="4">
    <source>
        <dbReference type="ARBA" id="ARBA00007947"/>
    </source>
</evidence>
<evidence type="ECO:0000256" key="5">
    <source>
        <dbReference type="ARBA" id="ARBA00022490"/>
    </source>
</evidence>